<reference evidence="3 4" key="1">
    <citation type="submission" date="2014-03" db="EMBL/GenBank/DDBJ databases">
        <title>The Genome Sequence of Plasmodium fragile nilgiri.</title>
        <authorList>
            <consortium name="The Broad Institute Genomics Platform"/>
            <consortium name="The Broad Institute Genome Sequencing Center for Infectious Disease"/>
            <person name="Neafsey D."/>
            <person name="Duraisingh M."/>
            <person name="Young S.K."/>
            <person name="Zeng Q."/>
            <person name="Gargeya S."/>
            <person name="Abouelleil A."/>
            <person name="Alvarado L."/>
            <person name="Chapman S.B."/>
            <person name="Gainer-Dewar J."/>
            <person name="Goldberg J."/>
            <person name="Griggs A."/>
            <person name="Gujja S."/>
            <person name="Hansen M."/>
            <person name="Howarth C."/>
            <person name="Imamovic A."/>
            <person name="Larimer J."/>
            <person name="Pearson M."/>
            <person name="Poon T.W."/>
            <person name="Priest M."/>
            <person name="Roberts A."/>
            <person name="Saif S."/>
            <person name="Shea T."/>
            <person name="Sykes S."/>
            <person name="Wortman J."/>
            <person name="Nusbaum C."/>
            <person name="Birren B."/>
        </authorList>
    </citation>
    <scope>NUCLEOTIDE SEQUENCE [LARGE SCALE GENOMIC DNA]</scope>
    <source>
        <strain evidence="4">nilgiri</strain>
    </source>
</reference>
<organism evidence="3 4">
    <name type="scientific">Plasmodium fragile</name>
    <dbReference type="NCBI Taxonomy" id="5857"/>
    <lineage>
        <taxon>Eukaryota</taxon>
        <taxon>Sar</taxon>
        <taxon>Alveolata</taxon>
        <taxon>Apicomplexa</taxon>
        <taxon>Aconoidasida</taxon>
        <taxon>Haemosporida</taxon>
        <taxon>Plasmodiidae</taxon>
        <taxon>Plasmodium</taxon>
        <taxon>Plasmodium (Plasmodium)</taxon>
    </lineage>
</organism>
<feature type="coiled-coil region" evidence="1">
    <location>
        <begin position="1199"/>
        <end position="1226"/>
    </location>
</feature>
<sequence length="1324" mass="149183">MHGLYRKNQLSSPEEHLCTNAIWRKNLFSRYEIKPKYFNVSTYNVKNNSNECFQRVSHNSWYDTSSFRKKKGAFLFCRELRNINWSNSHDGVETNLSDIPHDGVEACVNGAITIHANNEDAKNLDDCGSLPQDMVGCHPNDKPLNDKTSNEREREKKKKTLPLPNDGVSPTGSLLTLHARTRKLHKLAKMGNAKKAYNVKNEKWTPETGSPLEHEPAHRYTHKWDATHAVSGKVYKKKQTSIDLCKYKKDNSLKECDLHGQVNEKIISSSLSVEKEILCVGQLATLPVDDKMRSDKSGKGQLANSFKKMKEKSVHRRENLVGTLQMTPSREHAKKESLVRSYFTSEAASVSVIAGGGDAHEGRKVEEKTTPVVEEQIRGIFHPTGNAKAMVKVIGLIKGTCAGYEQTGRRFLGAQKMLLNESKQGRKEKEGGLEDNVGRVTTWNCALESPHHGQGTPPKNTRITTSLQRANGGHIQDTCSSKYSSTKRPTTECMMIEDVDVNKPRQDEAEERIIGVSTNVPRQSKNLHLLDAPRNEMIFFDSLHNTQMYFRIDFKLYRPILMRTITQVRVYSNEKLLQCVYIKEYPQKFSVVVQSAVRMCNGKVLAKMKNKLINIKETGVLNFTYLTNEKVIGCSHISIKHLVSAGVEGGLFIPVDDHTDCTKQKYLREGFVADPLVQFGRQEINVLKSKIFVNYKIDCPRMMHDFIASGEVVTARAKISFLEDMVRQMYSFIQDSTLVRFVKGARVVHGGAASARVSSSEYNGLEEPAKVEKEDPHSDGEKNTLGGSGHMGHDDSRQREEGSPPSALNGSNALQNGGEETEDHVPIGCSAPNDERDDTADREEKEEGENKHEVAEKSNSTDLREGRCDDTPTSNDKAPPWCDGVATCDLLGETPNRSHVVEEVLKWKPEEQGTCNYHHVDGITPLQTHNENEDNAEKEENHENPSKGSKDEAEEGGTNRCAPKGVPPTYTKGPKTYYPFQHKSRKKQIEQLEGLIVEYKKELKEKAEEIQKLKHSNNNTNILYKACYRKLREIENERKRTDAMNFLLKFDHCSANKLTKPLDTKKALPQRKAYTGSDANVVVGPDVRRVNSLGSALVAINNEEKNMGGNANRRSGTGNVTGSSTYVTSMRSLPLAGKEKLNKRKQTIHTESVNKAIMMLFDPELGKNFRDEKVATRKGGDVDQCGDNCGDRRVLLTNYQMKEKKIDALVKENESLKERINKLTLTDTEYCNRIPPLKKVYSTTRAHDKCRAQRHAKLRSVEQRCTNSNYLEHSWGEKKKIYNYAGVRNKYSSNSRFNFPLNLIKSYSNDPIAHRGVDICPSGF</sequence>
<feature type="compositionally biased region" description="Basic and acidic residues" evidence="2">
    <location>
        <begin position="938"/>
        <end position="951"/>
    </location>
</feature>
<gene>
    <name evidence="3" type="ORF">AK88_04628</name>
</gene>
<dbReference type="EMBL" id="KQ001714">
    <property type="protein sequence ID" value="KJP85707.1"/>
    <property type="molecule type" value="Genomic_DNA"/>
</dbReference>
<feature type="region of interest" description="Disordered" evidence="2">
    <location>
        <begin position="917"/>
        <end position="982"/>
    </location>
</feature>
<evidence type="ECO:0000256" key="1">
    <source>
        <dbReference type="SAM" id="Coils"/>
    </source>
</evidence>
<evidence type="ECO:0000256" key="2">
    <source>
        <dbReference type="SAM" id="MobiDB-lite"/>
    </source>
</evidence>
<keyword evidence="1" id="KW-0175">Coiled coil</keyword>
<dbReference type="Proteomes" id="UP000054561">
    <property type="component" value="Unassembled WGS sequence"/>
</dbReference>
<feature type="region of interest" description="Disordered" evidence="2">
    <location>
        <begin position="135"/>
        <end position="173"/>
    </location>
</feature>
<dbReference type="OMA" id="LLQCVYI"/>
<protein>
    <submittedName>
        <fullName evidence="3">Uncharacterized protein</fullName>
    </submittedName>
</protein>
<evidence type="ECO:0000313" key="3">
    <source>
        <dbReference type="EMBL" id="KJP85707.1"/>
    </source>
</evidence>
<feature type="compositionally biased region" description="Polar residues" evidence="2">
    <location>
        <begin position="806"/>
        <end position="815"/>
    </location>
</feature>
<dbReference type="VEuPathDB" id="PlasmoDB:AK88_04628"/>
<accession>A0A0D9QFX3</accession>
<dbReference type="OrthoDB" id="386903at2759"/>
<keyword evidence="4" id="KW-1185">Reference proteome</keyword>
<feature type="compositionally biased region" description="Basic and acidic residues" evidence="2">
    <location>
        <begin position="767"/>
        <end position="782"/>
    </location>
</feature>
<name>A0A0D9QFX3_PLAFR</name>
<feature type="region of interest" description="Disordered" evidence="2">
    <location>
        <begin position="753"/>
        <end position="882"/>
    </location>
</feature>
<dbReference type="GeneID" id="24269942"/>
<feature type="compositionally biased region" description="Basic and acidic residues" evidence="2">
    <location>
        <begin position="842"/>
        <end position="856"/>
    </location>
</feature>
<feature type="compositionally biased region" description="Basic and acidic residues" evidence="2">
    <location>
        <begin position="791"/>
        <end position="802"/>
    </location>
</feature>
<feature type="compositionally biased region" description="Basic and acidic residues" evidence="2">
    <location>
        <begin position="139"/>
        <end position="154"/>
    </location>
</feature>
<feature type="region of interest" description="Disordered" evidence="2">
    <location>
        <begin position="1106"/>
        <end position="1125"/>
    </location>
</feature>
<proteinExistence type="predicted"/>
<evidence type="ECO:0000313" key="4">
    <source>
        <dbReference type="Proteomes" id="UP000054561"/>
    </source>
</evidence>
<dbReference type="RefSeq" id="XP_012337661.1">
    <property type="nucleotide sequence ID" value="XM_012482238.1"/>
</dbReference>
<feature type="compositionally biased region" description="Polar residues" evidence="2">
    <location>
        <begin position="1112"/>
        <end position="1125"/>
    </location>
</feature>
<feature type="coiled-coil region" evidence="1">
    <location>
        <begin position="982"/>
        <end position="1020"/>
    </location>
</feature>